<gene>
    <name evidence="1" type="ORF">E6K80_00935</name>
</gene>
<evidence type="ECO:0000313" key="1">
    <source>
        <dbReference type="EMBL" id="TMQ73092.1"/>
    </source>
</evidence>
<comment type="caution">
    <text evidence="1">The sequence shown here is derived from an EMBL/GenBank/DDBJ whole genome shotgun (WGS) entry which is preliminary data.</text>
</comment>
<reference evidence="1 2" key="1">
    <citation type="journal article" date="2019" name="Nat. Microbiol.">
        <title>Mediterranean grassland soil C-N compound turnover is dependent on rainfall and depth, and is mediated by genomically divergent microorganisms.</title>
        <authorList>
            <person name="Diamond S."/>
            <person name="Andeer P.F."/>
            <person name="Li Z."/>
            <person name="Crits-Christoph A."/>
            <person name="Burstein D."/>
            <person name="Anantharaman K."/>
            <person name="Lane K.R."/>
            <person name="Thomas B.C."/>
            <person name="Pan C."/>
            <person name="Northen T.R."/>
            <person name="Banfield J.F."/>
        </authorList>
    </citation>
    <scope>NUCLEOTIDE SEQUENCE [LARGE SCALE GENOMIC DNA]</scope>
    <source>
        <strain evidence="1">WS_10</strain>
    </source>
</reference>
<proteinExistence type="predicted"/>
<dbReference type="AlphaFoldDB" id="A0A538UB13"/>
<accession>A0A538UB13</accession>
<organism evidence="1 2">
    <name type="scientific">Eiseniibacteriota bacterium</name>
    <dbReference type="NCBI Taxonomy" id="2212470"/>
    <lineage>
        <taxon>Bacteria</taxon>
        <taxon>Candidatus Eiseniibacteriota</taxon>
    </lineage>
</organism>
<dbReference type="EMBL" id="VBPA01000023">
    <property type="protein sequence ID" value="TMQ73092.1"/>
    <property type="molecule type" value="Genomic_DNA"/>
</dbReference>
<dbReference type="Proteomes" id="UP000319836">
    <property type="component" value="Unassembled WGS sequence"/>
</dbReference>
<sequence length="183" mass="19621">MSSKKMMGEWARIRRAAMGLIGALSLALVGCGGNDVKVAEKNDALRVPAEQPTTVATVASTPAESPVREEPETIASADSLAPEIALEVESRQVRPGEAVEVSALGSPDVKEVTLQDGMGRSTSFAYDLQAHAWRAFYRVQTIRSRPRARRSGRIRPARIRRSGGFAPAGAIVLDKLRKIASAL</sequence>
<dbReference type="PROSITE" id="PS51257">
    <property type="entry name" value="PROKAR_LIPOPROTEIN"/>
    <property type="match status" value="1"/>
</dbReference>
<protein>
    <submittedName>
        <fullName evidence="1">Uncharacterized protein</fullName>
    </submittedName>
</protein>
<name>A0A538UB13_UNCEI</name>
<evidence type="ECO:0000313" key="2">
    <source>
        <dbReference type="Proteomes" id="UP000319836"/>
    </source>
</evidence>